<feature type="region of interest" description="Disordered" evidence="1">
    <location>
        <begin position="99"/>
        <end position="128"/>
    </location>
</feature>
<evidence type="ECO:0000313" key="2">
    <source>
        <dbReference type="EMBL" id="SPN98996.1"/>
    </source>
</evidence>
<organism evidence="2 3">
    <name type="scientific">Cephalotrichum gorgonifer</name>
    <dbReference type="NCBI Taxonomy" id="2041049"/>
    <lineage>
        <taxon>Eukaryota</taxon>
        <taxon>Fungi</taxon>
        <taxon>Dikarya</taxon>
        <taxon>Ascomycota</taxon>
        <taxon>Pezizomycotina</taxon>
        <taxon>Sordariomycetes</taxon>
        <taxon>Hypocreomycetidae</taxon>
        <taxon>Microascales</taxon>
        <taxon>Microascaceae</taxon>
        <taxon>Cephalotrichum</taxon>
    </lineage>
</organism>
<feature type="region of interest" description="Disordered" evidence="1">
    <location>
        <begin position="213"/>
        <end position="237"/>
    </location>
</feature>
<feature type="compositionally biased region" description="Basic and acidic residues" evidence="1">
    <location>
        <begin position="283"/>
        <end position="302"/>
    </location>
</feature>
<comment type="caution">
    <text evidence="2">The sequence shown here is derived from an EMBL/GenBank/DDBJ whole genome shotgun (WGS) entry which is preliminary data.</text>
</comment>
<reference evidence="2" key="1">
    <citation type="submission" date="2018-03" db="EMBL/GenBank/DDBJ databases">
        <authorList>
            <person name="Guldener U."/>
        </authorList>
    </citation>
    <scope>NUCLEOTIDE SEQUENCE</scope>
</reference>
<evidence type="ECO:0000313" key="3">
    <source>
        <dbReference type="Proteomes" id="UP001187682"/>
    </source>
</evidence>
<dbReference type="Proteomes" id="UP001187682">
    <property type="component" value="Unassembled WGS sequence"/>
</dbReference>
<feature type="region of interest" description="Disordered" evidence="1">
    <location>
        <begin position="271"/>
        <end position="309"/>
    </location>
</feature>
<accession>A0AAE8SSR0</accession>
<gene>
    <name evidence="2" type="ORF">DNG_02035</name>
</gene>
<feature type="region of interest" description="Disordered" evidence="1">
    <location>
        <begin position="143"/>
        <end position="197"/>
    </location>
</feature>
<proteinExistence type="predicted"/>
<feature type="compositionally biased region" description="Polar residues" evidence="1">
    <location>
        <begin position="213"/>
        <end position="226"/>
    </location>
</feature>
<dbReference type="EMBL" id="ONZQ02000002">
    <property type="protein sequence ID" value="SPN98996.1"/>
    <property type="molecule type" value="Genomic_DNA"/>
</dbReference>
<dbReference type="AlphaFoldDB" id="A0AAE8SSR0"/>
<sequence length="309" mass="33874">MAGKTWSKEEEDYYWTHIIPFSRRRKGLGLANPELTFKQLGEKMQAALGDKSRRVYTALCLEEHFYLNIHTGRTSKYARKHAKAYKALALKYPGVPQKTTSAMQEANDETEATHPATKPGAENDWELGGNENAEKRAAILELATLPPDDDTTPGKGKRKFEVDSGDDASPTQVSKGKRREFEPIDESSVRDSPDKAVAPITKGYMEAIAQEALESTTTNEATQSRSSEPRAEETGQTVLTRIPLGALQEAVDYVTKGTDEGEFLFYTDYASDSGRSIDSGDPEVNKAARDLTDLSHKAHGEAGSRGGGL</sequence>
<evidence type="ECO:0000256" key="1">
    <source>
        <dbReference type="SAM" id="MobiDB-lite"/>
    </source>
</evidence>
<keyword evidence="3" id="KW-1185">Reference proteome</keyword>
<name>A0AAE8SSR0_9PEZI</name>
<feature type="compositionally biased region" description="Basic and acidic residues" evidence="1">
    <location>
        <begin position="179"/>
        <end position="194"/>
    </location>
</feature>
<protein>
    <submittedName>
        <fullName evidence="2">Uncharacterized protein</fullName>
    </submittedName>
</protein>